<dbReference type="Proteomes" id="UP000000719">
    <property type="component" value="Chromosome"/>
</dbReference>
<protein>
    <recommendedName>
        <fullName evidence="3">HTH luxR-type domain-containing protein</fullName>
    </recommendedName>
</protein>
<reference evidence="1 2" key="1">
    <citation type="journal article" date="2009" name="PLoS ONE">
        <title>Genome analysis of the anaerobic thermohalophilic bacterium Halothermothrix orenii.</title>
        <authorList>
            <person name="Mavromatis K."/>
            <person name="Ivanova N."/>
            <person name="Anderson I."/>
            <person name="Lykidis A."/>
            <person name="Hooper S.D."/>
            <person name="Sun H."/>
            <person name="Kunin V."/>
            <person name="Lapidus A."/>
            <person name="Hugenholtz P."/>
            <person name="Patel B."/>
            <person name="Kyrpides N.C."/>
        </authorList>
    </citation>
    <scope>NUCLEOTIDE SEQUENCE [LARGE SCALE GENOMIC DNA]</scope>
    <source>
        <strain evidence="2">H 168 / OCM 544 / DSM 9562</strain>
    </source>
</reference>
<dbReference type="RefSeq" id="WP_015923754.1">
    <property type="nucleotide sequence ID" value="NC_011899.1"/>
</dbReference>
<dbReference type="EMBL" id="CP001098">
    <property type="protein sequence ID" value="ACL70785.1"/>
    <property type="molecule type" value="Genomic_DNA"/>
</dbReference>
<evidence type="ECO:0000313" key="2">
    <source>
        <dbReference type="Proteomes" id="UP000000719"/>
    </source>
</evidence>
<dbReference type="AlphaFoldDB" id="B8CZT3"/>
<gene>
    <name evidence="1" type="ordered locus">Hore_20400</name>
</gene>
<keyword evidence="2" id="KW-1185">Reference proteome</keyword>
<name>B8CZT3_HALOH</name>
<evidence type="ECO:0008006" key="3">
    <source>
        <dbReference type="Google" id="ProtNLM"/>
    </source>
</evidence>
<proteinExistence type="predicted"/>
<dbReference type="HOGENOM" id="CLU_2954139_0_0_9"/>
<dbReference type="KEGG" id="hor:Hore_20400"/>
<accession>B8CZT3</accession>
<organism evidence="1 2">
    <name type="scientific">Halothermothrix orenii (strain H 168 / OCM 544 / DSM 9562)</name>
    <dbReference type="NCBI Taxonomy" id="373903"/>
    <lineage>
        <taxon>Bacteria</taxon>
        <taxon>Bacillati</taxon>
        <taxon>Bacillota</taxon>
        <taxon>Clostridia</taxon>
        <taxon>Halanaerobiales</taxon>
        <taxon>Halothermotrichaceae</taxon>
        <taxon>Halothermothrix</taxon>
    </lineage>
</organism>
<sequence length="59" mass="6686">MVLKNTTGENPNLTQYEKIDQHEFLVAWSMGMNDEEIAKKLGVSVPLVKEFKASLFSNN</sequence>
<evidence type="ECO:0000313" key="1">
    <source>
        <dbReference type="EMBL" id="ACL70785.1"/>
    </source>
</evidence>
<dbReference type="eggNOG" id="COG2771">
    <property type="taxonomic scope" value="Bacteria"/>
</dbReference>